<evidence type="ECO:0000313" key="1">
    <source>
        <dbReference type="EMBL" id="KAJ1216955.1"/>
    </source>
</evidence>
<dbReference type="Proteomes" id="UP001066276">
    <property type="component" value="Chromosome 1_1"/>
</dbReference>
<sequence>MATSLRPIPMMCKHVQVDVDQVLSVICHSLPVLPLGDHKLEIDLQALRSHPVILPLLIALLFNQRVPRSGRAAVCFRCRFPATKSTRGSCLPRGARRPRTGALKLTHRPRSGRLVVPGSASATPAVPISAHRVQMVCDPAGTQQPPPVVRRTRSGRSHVFLFFRQGRGERGRRLSRARSGGLCTCRLFCSCTAQGSWASSSPV</sequence>
<accession>A0AAV7WW06</accession>
<comment type="caution">
    <text evidence="1">The sequence shown here is derived from an EMBL/GenBank/DDBJ whole genome shotgun (WGS) entry which is preliminary data.</text>
</comment>
<keyword evidence="2" id="KW-1185">Reference proteome</keyword>
<protein>
    <submittedName>
        <fullName evidence="1">Uncharacterized protein</fullName>
    </submittedName>
</protein>
<proteinExistence type="predicted"/>
<dbReference type="AlphaFoldDB" id="A0AAV7WW06"/>
<gene>
    <name evidence="1" type="ORF">NDU88_004553</name>
</gene>
<name>A0AAV7WW06_PLEWA</name>
<evidence type="ECO:0000313" key="2">
    <source>
        <dbReference type="Proteomes" id="UP001066276"/>
    </source>
</evidence>
<organism evidence="1 2">
    <name type="scientific">Pleurodeles waltl</name>
    <name type="common">Iberian ribbed newt</name>
    <dbReference type="NCBI Taxonomy" id="8319"/>
    <lineage>
        <taxon>Eukaryota</taxon>
        <taxon>Metazoa</taxon>
        <taxon>Chordata</taxon>
        <taxon>Craniata</taxon>
        <taxon>Vertebrata</taxon>
        <taxon>Euteleostomi</taxon>
        <taxon>Amphibia</taxon>
        <taxon>Batrachia</taxon>
        <taxon>Caudata</taxon>
        <taxon>Salamandroidea</taxon>
        <taxon>Salamandridae</taxon>
        <taxon>Pleurodelinae</taxon>
        <taxon>Pleurodeles</taxon>
    </lineage>
</organism>
<dbReference type="EMBL" id="JANPWB010000001">
    <property type="protein sequence ID" value="KAJ1216955.1"/>
    <property type="molecule type" value="Genomic_DNA"/>
</dbReference>
<reference evidence="1" key="1">
    <citation type="journal article" date="2022" name="bioRxiv">
        <title>Sequencing and chromosome-scale assembly of the giantPleurodeles waltlgenome.</title>
        <authorList>
            <person name="Brown T."/>
            <person name="Elewa A."/>
            <person name="Iarovenko S."/>
            <person name="Subramanian E."/>
            <person name="Araus A.J."/>
            <person name="Petzold A."/>
            <person name="Susuki M."/>
            <person name="Suzuki K.-i.T."/>
            <person name="Hayashi T."/>
            <person name="Toyoda A."/>
            <person name="Oliveira C."/>
            <person name="Osipova E."/>
            <person name="Leigh N.D."/>
            <person name="Simon A."/>
            <person name="Yun M.H."/>
        </authorList>
    </citation>
    <scope>NUCLEOTIDE SEQUENCE</scope>
    <source>
        <strain evidence="1">20211129_DDA</strain>
        <tissue evidence="1">Liver</tissue>
    </source>
</reference>